<proteinExistence type="predicted"/>
<evidence type="ECO:0000313" key="2">
    <source>
        <dbReference type="Proteomes" id="UP001597041"/>
    </source>
</evidence>
<accession>A0ABW3NF09</accession>
<dbReference type="Proteomes" id="UP001597041">
    <property type="component" value="Unassembled WGS sequence"/>
</dbReference>
<organism evidence="1 2">
    <name type="scientific">Oceanobacillus locisalsi</name>
    <dbReference type="NCBI Taxonomy" id="546107"/>
    <lineage>
        <taxon>Bacteria</taxon>
        <taxon>Bacillati</taxon>
        <taxon>Bacillota</taxon>
        <taxon>Bacilli</taxon>
        <taxon>Bacillales</taxon>
        <taxon>Bacillaceae</taxon>
        <taxon>Oceanobacillus</taxon>
    </lineage>
</organism>
<reference evidence="2" key="1">
    <citation type="journal article" date="2019" name="Int. J. Syst. Evol. Microbiol.">
        <title>The Global Catalogue of Microorganisms (GCM) 10K type strain sequencing project: providing services to taxonomists for standard genome sequencing and annotation.</title>
        <authorList>
            <consortium name="The Broad Institute Genomics Platform"/>
            <consortium name="The Broad Institute Genome Sequencing Center for Infectious Disease"/>
            <person name="Wu L."/>
            <person name="Ma J."/>
        </authorList>
    </citation>
    <scope>NUCLEOTIDE SEQUENCE [LARGE SCALE GENOMIC DNA]</scope>
    <source>
        <strain evidence="2">CCUG 56608</strain>
    </source>
</reference>
<keyword evidence="2" id="KW-1185">Reference proteome</keyword>
<protein>
    <recommendedName>
        <fullName evidence="3">Cytochrome P450</fullName>
    </recommendedName>
</protein>
<gene>
    <name evidence="1" type="ORF">ACFQ19_09455</name>
</gene>
<comment type="caution">
    <text evidence="1">The sequence shown here is derived from an EMBL/GenBank/DDBJ whole genome shotgun (WGS) entry which is preliminary data.</text>
</comment>
<evidence type="ECO:0008006" key="3">
    <source>
        <dbReference type="Google" id="ProtNLM"/>
    </source>
</evidence>
<dbReference type="EMBL" id="JBHTKK010000009">
    <property type="protein sequence ID" value="MFD1066252.1"/>
    <property type="molecule type" value="Genomic_DNA"/>
</dbReference>
<dbReference type="RefSeq" id="WP_379591832.1">
    <property type="nucleotide sequence ID" value="NZ_JBHTKK010000009.1"/>
</dbReference>
<evidence type="ECO:0000313" key="1">
    <source>
        <dbReference type="EMBL" id="MFD1066252.1"/>
    </source>
</evidence>
<sequence length="55" mass="6651">MRMFLMLAMIASVMFVIVTWRYKILNYLLNWKPGRKYLVPFVGNMLIRKQKKEAV</sequence>
<name>A0ABW3NF09_9BACI</name>